<evidence type="ECO:0000313" key="3">
    <source>
        <dbReference type="EMBL" id="GGF67082.1"/>
    </source>
</evidence>
<dbReference type="PANTHER" id="PTHR34477:SF1">
    <property type="entry name" value="UPF0213 PROTEIN YHBQ"/>
    <property type="match status" value="1"/>
</dbReference>
<dbReference type="Pfam" id="PF01541">
    <property type="entry name" value="GIY-YIG"/>
    <property type="match status" value="1"/>
</dbReference>
<evidence type="ECO:0000313" key="4">
    <source>
        <dbReference type="Proteomes" id="UP000632498"/>
    </source>
</evidence>
<name>A0A917C414_9PROT</name>
<protein>
    <recommendedName>
        <fullName evidence="2">GIY-YIG domain-containing protein</fullName>
    </recommendedName>
</protein>
<dbReference type="PANTHER" id="PTHR34477">
    <property type="entry name" value="UPF0213 PROTEIN YHBQ"/>
    <property type="match status" value="1"/>
</dbReference>
<dbReference type="Gene3D" id="3.40.1440.10">
    <property type="entry name" value="GIY-YIG endonuclease"/>
    <property type="match status" value="1"/>
</dbReference>
<dbReference type="PROSITE" id="PS50164">
    <property type="entry name" value="GIY_YIG"/>
    <property type="match status" value="1"/>
</dbReference>
<comment type="similarity">
    <text evidence="1">Belongs to the UPF0213 family.</text>
</comment>
<proteinExistence type="inferred from homology"/>
<accession>A0A917C414</accession>
<dbReference type="CDD" id="cd10456">
    <property type="entry name" value="GIY-YIG_UPF0213"/>
    <property type="match status" value="1"/>
</dbReference>
<dbReference type="InterPro" id="IPR050190">
    <property type="entry name" value="UPF0213_domain"/>
</dbReference>
<reference evidence="3" key="2">
    <citation type="submission" date="2020-09" db="EMBL/GenBank/DDBJ databases">
        <authorList>
            <person name="Sun Q."/>
            <person name="Zhou Y."/>
        </authorList>
    </citation>
    <scope>NUCLEOTIDE SEQUENCE</scope>
    <source>
        <strain evidence="3">CGMCC 1.15254</strain>
    </source>
</reference>
<keyword evidence="4" id="KW-1185">Reference proteome</keyword>
<dbReference type="AlphaFoldDB" id="A0A917C414"/>
<dbReference type="RefSeq" id="WP_188664788.1">
    <property type="nucleotide sequence ID" value="NZ_BMHV01000014.1"/>
</dbReference>
<evidence type="ECO:0000256" key="1">
    <source>
        <dbReference type="ARBA" id="ARBA00007435"/>
    </source>
</evidence>
<reference evidence="3" key="1">
    <citation type="journal article" date="2014" name="Int. J. Syst. Evol. Microbiol.">
        <title>Complete genome sequence of Corynebacterium casei LMG S-19264T (=DSM 44701T), isolated from a smear-ripened cheese.</title>
        <authorList>
            <consortium name="US DOE Joint Genome Institute (JGI-PGF)"/>
            <person name="Walter F."/>
            <person name="Albersmeier A."/>
            <person name="Kalinowski J."/>
            <person name="Ruckert C."/>
        </authorList>
    </citation>
    <scope>NUCLEOTIDE SEQUENCE</scope>
    <source>
        <strain evidence="3">CGMCC 1.15254</strain>
    </source>
</reference>
<feature type="domain" description="GIY-YIG" evidence="2">
    <location>
        <begin position="5"/>
        <end position="87"/>
    </location>
</feature>
<sequence>MSANKQWFVYVLINQNGDCYTGVTLDDTPDRRLAEHNGERPGGAKYTRTRGPWEVLYVENGFSERGKAQSREAQIKKDRKFKSLLKLHRV</sequence>
<organism evidence="3 4">
    <name type="scientific">Terasakiella brassicae</name>
    <dbReference type="NCBI Taxonomy" id="1634917"/>
    <lineage>
        <taxon>Bacteria</taxon>
        <taxon>Pseudomonadati</taxon>
        <taxon>Pseudomonadota</taxon>
        <taxon>Alphaproteobacteria</taxon>
        <taxon>Rhodospirillales</taxon>
        <taxon>Terasakiellaceae</taxon>
        <taxon>Terasakiella</taxon>
    </lineage>
</organism>
<comment type="caution">
    <text evidence="3">The sequence shown here is derived from an EMBL/GenBank/DDBJ whole genome shotgun (WGS) entry which is preliminary data.</text>
</comment>
<dbReference type="SUPFAM" id="SSF82771">
    <property type="entry name" value="GIY-YIG endonuclease"/>
    <property type="match status" value="1"/>
</dbReference>
<dbReference type="EMBL" id="BMHV01000014">
    <property type="protein sequence ID" value="GGF67082.1"/>
    <property type="molecule type" value="Genomic_DNA"/>
</dbReference>
<dbReference type="InterPro" id="IPR035901">
    <property type="entry name" value="GIY-YIG_endonuc_sf"/>
</dbReference>
<evidence type="ECO:0000259" key="2">
    <source>
        <dbReference type="PROSITE" id="PS50164"/>
    </source>
</evidence>
<gene>
    <name evidence="3" type="ORF">GCM10011332_21490</name>
</gene>
<dbReference type="InterPro" id="IPR000305">
    <property type="entry name" value="GIY-YIG_endonuc"/>
</dbReference>
<dbReference type="Proteomes" id="UP000632498">
    <property type="component" value="Unassembled WGS sequence"/>
</dbReference>